<evidence type="ECO:0000313" key="1">
    <source>
        <dbReference type="EMBL" id="KAE9382892.1"/>
    </source>
</evidence>
<accession>A0A6A4GBJ3</accession>
<gene>
    <name evidence="2" type="ORF">BT96DRAFT_921623</name>
    <name evidence="1" type="ORF">BT96DRAFT_930126</name>
</gene>
<dbReference type="Proteomes" id="UP000799118">
    <property type="component" value="Unassembled WGS sequence"/>
</dbReference>
<reference evidence="1" key="1">
    <citation type="journal article" date="2019" name="Environ. Microbiol.">
        <title>Fungal ecological strategies reflected in gene transcription - a case study of two litter decomposers.</title>
        <authorList>
            <person name="Barbi F."/>
            <person name="Kohler A."/>
            <person name="Barry K."/>
            <person name="Baskaran P."/>
            <person name="Daum C."/>
            <person name="Fauchery L."/>
            <person name="Ihrmark K."/>
            <person name="Kuo A."/>
            <person name="LaButti K."/>
            <person name="Lipzen A."/>
            <person name="Morin E."/>
            <person name="Grigoriev I.V."/>
            <person name="Henrissat B."/>
            <person name="Lindahl B."/>
            <person name="Martin F."/>
        </authorList>
    </citation>
    <scope>NUCLEOTIDE SEQUENCE</scope>
    <source>
        <strain evidence="1">JB14</strain>
    </source>
</reference>
<protein>
    <submittedName>
        <fullName evidence="1">Uncharacterized protein</fullName>
    </submittedName>
</protein>
<dbReference type="EMBL" id="ML770880">
    <property type="protein sequence ID" value="KAE9382892.1"/>
    <property type="molecule type" value="Genomic_DNA"/>
</dbReference>
<evidence type="ECO:0000313" key="2">
    <source>
        <dbReference type="EMBL" id="KAE9397206.1"/>
    </source>
</evidence>
<keyword evidence="3" id="KW-1185">Reference proteome</keyword>
<proteinExistence type="predicted"/>
<organism evidence="1 3">
    <name type="scientific">Gymnopus androsaceus JB14</name>
    <dbReference type="NCBI Taxonomy" id="1447944"/>
    <lineage>
        <taxon>Eukaryota</taxon>
        <taxon>Fungi</taxon>
        <taxon>Dikarya</taxon>
        <taxon>Basidiomycota</taxon>
        <taxon>Agaricomycotina</taxon>
        <taxon>Agaricomycetes</taxon>
        <taxon>Agaricomycetidae</taxon>
        <taxon>Agaricales</taxon>
        <taxon>Marasmiineae</taxon>
        <taxon>Omphalotaceae</taxon>
        <taxon>Gymnopus</taxon>
    </lineage>
</organism>
<dbReference type="AlphaFoldDB" id="A0A6A4GBJ3"/>
<evidence type="ECO:0000313" key="3">
    <source>
        <dbReference type="Proteomes" id="UP000799118"/>
    </source>
</evidence>
<dbReference type="EMBL" id="ML769500">
    <property type="protein sequence ID" value="KAE9397206.1"/>
    <property type="molecule type" value="Genomic_DNA"/>
</dbReference>
<name>A0A6A4GBJ3_9AGAR</name>
<sequence length="79" mass="8966">MDSDPYDWHCGIDSPPNQAKCYDATLHLEIKLRRCSILRSTFSDGRTPLHCTLLQRTRTLESGHAFNNDNDDHSAGGEY</sequence>